<name>A0A915DFY5_9BILA</name>
<dbReference type="WBParaSite" id="jg18841">
    <property type="protein sequence ID" value="jg18841"/>
    <property type="gene ID" value="jg18841"/>
</dbReference>
<dbReference type="GO" id="GO:0046983">
    <property type="term" value="F:protein dimerization activity"/>
    <property type="evidence" value="ECO:0007669"/>
    <property type="project" value="InterPro"/>
</dbReference>
<evidence type="ECO:0000313" key="3">
    <source>
        <dbReference type="WBParaSite" id="jg18841"/>
    </source>
</evidence>
<reference evidence="3" key="1">
    <citation type="submission" date="2022-11" db="UniProtKB">
        <authorList>
            <consortium name="WormBaseParasite"/>
        </authorList>
    </citation>
    <scope>IDENTIFICATION</scope>
</reference>
<keyword evidence="2" id="KW-1185">Reference proteome</keyword>
<dbReference type="AlphaFoldDB" id="A0A915DFY5"/>
<dbReference type="SUPFAM" id="SSF53098">
    <property type="entry name" value="Ribonuclease H-like"/>
    <property type="match status" value="1"/>
</dbReference>
<feature type="domain" description="HAT C-terminal dimerisation" evidence="1">
    <location>
        <begin position="96"/>
        <end position="167"/>
    </location>
</feature>
<dbReference type="Pfam" id="PF05699">
    <property type="entry name" value="Dimer_Tnp_hAT"/>
    <property type="match status" value="1"/>
</dbReference>
<dbReference type="Proteomes" id="UP000887574">
    <property type="component" value="Unplaced"/>
</dbReference>
<protein>
    <submittedName>
        <fullName evidence="3">HAT C-terminal dimerisation domain-containing protein</fullName>
    </submittedName>
</protein>
<dbReference type="InterPro" id="IPR008906">
    <property type="entry name" value="HATC_C_dom"/>
</dbReference>
<proteinExistence type="predicted"/>
<accession>A0A915DFY5</accession>
<organism evidence="2 3">
    <name type="scientific">Ditylenchus dipsaci</name>
    <dbReference type="NCBI Taxonomy" id="166011"/>
    <lineage>
        <taxon>Eukaryota</taxon>
        <taxon>Metazoa</taxon>
        <taxon>Ecdysozoa</taxon>
        <taxon>Nematoda</taxon>
        <taxon>Chromadorea</taxon>
        <taxon>Rhabditida</taxon>
        <taxon>Tylenchina</taxon>
        <taxon>Tylenchomorpha</taxon>
        <taxon>Sphaerularioidea</taxon>
        <taxon>Anguinidae</taxon>
        <taxon>Anguininae</taxon>
        <taxon>Ditylenchus</taxon>
    </lineage>
</organism>
<dbReference type="InterPro" id="IPR012337">
    <property type="entry name" value="RNaseH-like_sf"/>
</dbReference>
<evidence type="ECO:0000259" key="1">
    <source>
        <dbReference type="Pfam" id="PF05699"/>
    </source>
</evidence>
<sequence>MNPCLSLLSSPISLSVWLKTEASFPFSILSAISLSTIPIEKQKTFFHDEMKQCVCDQVNIMAPDEAAELPAKKRKAFFACQKPSLIEEEISTFSMLAMQDEDPLIFWSNNEKYFPRLALLSRLMLAVAASSASSERAFKELRCVLGNFARNRLDPKKTAALIHLRTNWVKNCSKIYFVNCLVSLSNKNLHYLIYCM</sequence>
<evidence type="ECO:0000313" key="2">
    <source>
        <dbReference type="Proteomes" id="UP000887574"/>
    </source>
</evidence>